<protein>
    <submittedName>
        <fullName evidence="2">Barbed-end actin filament uncapping</fullName>
    </submittedName>
</protein>
<reference evidence="2 3" key="1">
    <citation type="submission" date="2024-04" db="EMBL/GenBank/DDBJ databases">
        <title>Tritrichomonas musculus Genome.</title>
        <authorList>
            <person name="Alves-Ferreira E."/>
            <person name="Grigg M."/>
            <person name="Lorenzi H."/>
            <person name="Galac M."/>
        </authorList>
    </citation>
    <scope>NUCLEOTIDE SEQUENCE [LARGE SCALE GENOMIC DNA]</scope>
    <source>
        <strain evidence="2 3">EAF2021</strain>
    </source>
</reference>
<accession>A0ABR2JDN1</accession>
<dbReference type="SUPFAM" id="SSF52047">
    <property type="entry name" value="RNI-like"/>
    <property type="match status" value="1"/>
</dbReference>
<sequence>MNFLLGSKFDYHLQPNEQNQVEHLVPDHQAKIHLAFRANVSFSEINSNSKKDYNGAAVALSEHMITICYHGFFGRSYKLLETFHVNDITELQSISEELTIIKIIKGIYYIDSPTSLRFARSVIRNYILSNPMMPPSLRFKFKAEDPSKFPKFNPPLSPSQQFQFTYNANCSYFNVSYYHDIPYYFHNLIITGSCIFDFTQLPIHLMECGLGQSTDIRPITSALMFDPYIYGINISDITRDDIISASAPIILMNPSLRIVRLIKTGSQKGGMMVSNAMNQSRHQSISYWDLSENQLEDMVYFADSLGRYKGQLITLRLNNCRMTNAELTTLLSSLTDNHNDRGIKQLALIGNGFNQSNCDQFCDFLNAITSSTENSGGSEKPNVTENENELEDIECQNDDPNAQLILTSSAINSIENENNRQVGGCSLYHLELGPVKNPGIIIKTLSDRLIPLKTLKIIDSYFDENTFRLFSNFLNTSTTLRELDISGSNIKDQHLGILLESLLSNASIEDGSLVLTLNRLNLRGGRYGKVKNALLAHSSKIGELSLNENGLSLNDSVIKDICQFQNLKKVSLAVNFTKKMAGVGSALASILDHSNIISLNISGNCQTGQIVGGYALESELLPFIKSLYTNSSLEELDISGNLVGDDAIKMINEIIIDSNILKVINIDDNAITNLNTITDFLDAVSKSTSIINAIFPVNDIYNILYSDNELEKDLESLSRRRQIVQKVMLNNMSKCGLYSSLSLLNDKTLNEIIDEATLELQEKFDINNIQVEKHAAITEIVGLPLPYVEDESQISVQTDSNMKEDLDNADATDEEVYASKQLMSTVMEPESKANSMASSFKTLQFNSLCIRRPDAQQKLEEKGKFLLQDVDMGKILRPSTFTSNLDNKNHDNVNDGIKEELIPKNTSSMPTDL</sequence>
<feature type="compositionally biased region" description="Basic and acidic residues" evidence="1">
    <location>
        <begin position="887"/>
        <end position="902"/>
    </location>
</feature>
<comment type="caution">
    <text evidence="2">The sequence shown here is derived from an EMBL/GenBank/DDBJ whole genome shotgun (WGS) entry which is preliminary data.</text>
</comment>
<dbReference type="SMART" id="SM00368">
    <property type="entry name" value="LRR_RI"/>
    <property type="match status" value="3"/>
</dbReference>
<dbReference type="Proteomes" id="UP001470230">
    <property type="component" value="Unassembled WGS sequence"/>
</dbReference>
<dbReference type="PANTHER" id="PTHR24112">
    <property type="entry name" value="LEUCINE-RICH REPEAT, ISOFORM F-RELATED"/>
    <property type="match status" value="1"/>
</dbReference>
<evidence type="ECO:0000313" key="2">
    <source>
        <dbReference type="EMBL" id="KAK8876057.1"/>
    </source>
</evidence>
<feature type="region of interest" description="Disordered" evidence="1">
    <location>
        <begin position="879"/>
        <end position="913"/>
    </location>
</feature>
<evidence type="ECO:0000256" key="1">
    <source>
        <dbReference type="SAM" id="MobiDB-lite"/>
    </source>
</evidence>
<feature type="compositionally biased region" description="Polar residues" evidence="1">
    <location>
        <begin position="904"/>
        <end position="913"/>
    </location>
</feature>
<dbReference type="InterPro" id="IPR032675">
    <property type="entry name" value="LRR_dom_sf"/>
</dbReference>
<dbReference type="EMBL" id="JAPFFF010000012">
    <property type="protein sequence ID" value="KAK8876057.1"/>
    <property type="molecule type" value="Genomic_DNA"/>
</dbReference>
<dbReference type="PANTHER" id="PTHR24112:SF66">
    <property type="entry name" value="LEUCINE-RICH REPEAT, ISOFORM F"/>
    <property type="match status" value="1"/>
</dbReference>
<dbReference type="Gene3D" id="3.80.10.10">
    <property type="entry name" value="Ribonuclease Inhibitor"/>
    <property type="match status" value="1"/>
</dbReference>
<keyword evidence="3" id="KW-1185">Reference proteome</keyword>
<organism evidence="2 3">
    <name type="scientific">Tritrichomonas musculus</name>
    <dbReference type="NCBI Taxonomy" id="1915356"/>
    <lineage>
        <taxon>Eukaryota</taxon>
        <taxon>Metamonada</taxon>
        <taxon>Parabasalia</taxon>
        <taxon>Tritrichomonadida</taxon>
        <taxon>Tritrichomonadidae</taxon>
        <taxon>Tritrichomonas</taxon>
    </lineage>
</organism>
<evidence type="ECO:0000313" key="3">
    <source>
        <dbReference type="Proteomes" id="UP001470230"/>
    </source>
</evidence>
<name>A0ABR2JDN1_9EUKA</name>
<dbReference type="InterPro" id="IPR051279">
    <property type="entry name" value="PP1-Reg/Actin-Interact_Protein"/>
</dbReference>
<proteinExistence type="predicted"/>
<gene>
    <name evidence="2" type="ORF">M9Y10_006241</name>
</gene>